<dbReference type="GeneID" id="28832793"/>
<dbReference type="RefSeq" id="XP_018064679.1">
    <property type="nucleotide sequence ID" value="XM_018223067.1"/>
</dbReference>
<dbReference type="SUPFAM" id="SSF52343">
    <property type="entry name" value="Ferredoxin reductase-like, C-terminal NADP-linked domain"/>
    <property type="match status" value="1"/>
</dbReference>
<feature type="transmembrane region" description="Helical" evidence="15">
    <location>
        <begin position="102"/>
        <end position="121"/>
    </location>
</feature>
<feature type="transmembrane region" description="Helical" evidence="15">
    <location>
        <begin position="262"/>
        <end position="284"/>
    </location>
</feature>
<feature type="transmembrane region" description="Helical" evidence="15">
    <location>
        <begin position="232"/>
        <end position="253"/>
    </location>
</feature>
<dbReference type="GO" id="GO:0052851">
    <property type="term" value="F:ferric-chelate reductase (NADPH) activity"/>
    <property type="evidence" value="ECO:0007669"/>
    <property type="project" value="UniProtKB-EC"/>
</dbReference>
<evidence type="ECO:0000256" key="6">
    <source>
        <dbReference type="ARBA" id="ARBA00022692"/>
    </source>
</evidence>
<evidence type="ECO:0000256" key="8">
    <source>
        <dbReference type="ARBA" id="ARBA00022989"/>
    </source>
</evidence>
<comment type="catalytic activity">
    <reaction evidence="13">
        <text>2 a Fe(II)-siderophore + NADP(+) + H(+) = 2 a Fe(III)-siderophore + NADPH</text>
        <dbReference type="Rhea" id="RHEA:28795"/>
        <dbReference type="Rhea" id="RHEA-COMP:11342"/>
        <dbReference type="Rhea" id="RHEA-COMP:11344"/>
        <dbReference type="ChEBI" id="CHEBI:15378"/>
        <dbReference type="ChEBI" id="CHEBI:29033"/>
        <dbReference type="ChEBI" id="CHEBI:29034"/>
        <dbReference type="ChEBI" id="CHEBI:57783"/>
        <dbReference type="ChEBI" id="CHEBI:58349"/>
        <dbReference type="EC" id="1.16.1.9"/>
    </reaction>
</comment>
<dbReference type="PROSITE" id="PS51384">
    <property type="entry name" value="FAD_FR"/>
    <property type="match status" value="1"/>
</dbReference>
<dbReference type="Pfam" id="PF08030">
    <property type="entry name" value="NAD_binding_6"/>
    <property type="match status" value="1"/>
</dbReference>
<evidence type="ECO:0000256" key="1">
    <source>
        <dbReference type="ARBA" id="ARBA00004651"/>
    </source>
</evidence>
<comment type="subcellular location">
    <subcellularLocation>
        <location evidence="1">Cell membrane</location>
        <topology evidence="1">Multi-pass membrane protein</topology>
    </subcellularLocation>
</comment>
<evidence type="ECO:0000259" key="16">
    <source>
        <dbReference type="PROSITE" id="PS51384"/>
    </source>
</evidence>
<dbReference type="CDD" id="cd06186">
    <property type="entry name" value="NOX_Duox_like_FAD_NADP"/>
    <property type="match status" value="1"/>
</dbReference>
<feature type="transmembrane region" description="Helical" evidence="15">
    <location>
        <begin position="18"/>
        <end position="36"/>
    </location>
</feature>
<dbReference type="InterPro" id="IPR017927">
    <property type="entry name" value="FAD-bd_FR_type"/>
</dbReference>
<keyword evidence="6 15" id="KW-0812">Transmembrane</keyword>
<evidence type="ECO:0000256" key="10">
    <source>
        <dbReference type="ARBA" id="ARBA00023065"/>
    </source>
</evidence>
<evidence type="ECO:0000313" key="18">
    <source>
        <dbReference type="Proteomes" id="UP000070700"/>
    </source>
</evidence>
<dbReference type="PANTHER" id="PTHR32361:SF9">
    <property type="entry name" value="FERRIC REDUCTASE TRANSMEMBRANE COMPONENT 3-RELATED"/>
    <property type="match status" value="1"/>
</dbReference>
<evidence type="ECO:0000256" key="9">
    <source>
        <dbReference type="ARBA" id="ARBA00023002"/>
    </source>
</evidence>
<keyword evidence="18" id="KW-1185">Reference proteome</keyword>
<keyword evidence="5" id="KW-1003">Cell membrane</keyword>
<feature type="domain" description="FAD-binding FR-type" evidence="16">
    <location>
        <begin position="273"/>
        <end position="394"/>
    </location>
</feature>
<accession>A0A132BEP5</accession>
<evidence type="ECO:0000256" key="12">
    <source>
        <dbReference type="ARBA" id="ARBA00023180"/>
    </source>
</evidence>
<evidence type="ECO:0000256" key="5">
    <source>
        <dbReference type="ARBA" id="ARBA00022475"/>
    </source>
</evidence>
<dbReference type="InterPro" id="IPR039261">
    <property type="entry name" value="FNR_nucleotide-bd"/>
</dbReference>
<dbReference type="GO" id="GO:0015677">
    <property type="term" value="P:copper ion import"/>
    <property type="evidence" value="ECO:0007669"/>
    <property type="project" value="TreeGrafter"/>
</dbReference>
<dbReference type="Gene3D" id="3.40.50.80">
    <property type="entry name" value="Nucleotide-binding domain of ferredoxin-NADP reductase (FNR) module"/>
    <property type="match status" value="1"/>
</dbReference>
<dbReference type="InParanoid" id="A0A132BEP5"/>
<dbReference type="InterPro" id="IPR013130">
    <property type="entry name" value="Fe3_Rdtase_TM_dom"/>
</dbReference>
<dbReference type="GO" id="GO:0005886">
    <property type="term" value="C:plasma membrane"/>
    <property type="evidence" value="ECO:0007669"/>
    <property type="project" value="UniProtKB-SubCell"/>
</dbReference>
<keyword evidence="12" id="KW-0325">Glycoprotein</keyword>
<evidence type="ECO:0000256" key="7">
    <source>
        <dbReference type="ARBA" id="ARBA00022982"/>
    </source>
</evidence>
<dbReference type="InterPro" id="IPR013112">
    <property type="entry name" value="FAD-bd_8"/>
</dbReference>
<dbReference type="SUPFAM" id="SSF63380">
    <property type="entry name" value="Riboflavin synthase domain-like"/>
    <property type="match status" value="1"/>
</dbReference>
<evidence type="ECO:0000313" key="17">
    <source>
        <dbReference type="EMBL" id="KUJ10324.1"/>
    </source>
</evidence>
<evidence type="ECO:0000256" key="11">
    <source>
        <dbReference type="ARBA" id="ARBA00023136"/>
    </source>
</evidence>
<sequence>MTLQPRHDSVFRHYNQELVQVFCYFIAALLGTVLLFRKLTQHLLAQKLRHCEYLNESPSRQQLRIVRYWSILTSIIRGISYSQIHFQGVFSWLSPPSAGKDFLLIIYWSLLTFMLTYKAIIHDSEYYERIGFRAAWISVTQVPLIYLLSAKASVLGYFVGSSYERLNWLHRWVSRTLLVTVTIHGGFFMREWIKVDFFWSELRIMPMVTYGIIAWFILVWTFLSSLSPFRSMAYELFVLQHIVSAVVFLWLLWRHVPSHASYFIWISVGAFSGDWVISTIVSIYCNVHSGGIGYRLQLTADDDDITTISLENVLLSWKPGQHIRLWIPRLGPLQSHPYTIATPCLSANRSSKNNLTFIVRTYSGISKTMNKYAKRPQPYLRAFISSPYGSSPAWNAYETLVLIAASTGGSFTLPILESIVNDPMQTCVSRIRFLLLARRRGHIEFYLQRLPTSIARAAASGIYLAVEITITSRREDEGPLSEEDEQKLLYNSGEEDVEKADWSNSEGDSYPLEPGFQHISKAEDEEENENAALNPAQEDQASSRGIFYTRGRPLIAEYLKSPLEYTKDEAMVVVCGGKPLISEVRNCVAGLLRTGAPVGGTAGIHLYTEEYGL</sequence>
<evidence type="ECO:0000256" key="14">
    <source>
        <dbReference type="SAM" id="MobiDB-lite"/>
    </source>
</evidence>
<dbReference type="SFLD" id="SFLDS00052">
    <property type="entry name" value="Ferric_Reductase_Domain"/>
    <property type="match status" value="1"/>
</dbReference>
<keyword evidence="11 15" id="KW-0472">Membrane</keyword>
<dbReference type="GO" id="GO:0006879">
    <property type="term" value="P:intracellular iron ion homeostasis"/>
    <property type="evidence" value="ECO:0007669"/>
    <property type="project" value="TreeGrafter"/>
</dbReference>
<gene>
    <name evidence="17" type="ORF">LY89DRAFT_787383</name>
</gene>
<dbReference type="PANTHER" id="PTHR32361">
    <property type="entry name" value="FERRIC/CUPRIC REDUCTASE TRANSMEMBRANE COMPONENT"/>
    <property type="match status" value="1"/>
</dbReference>
<feature type="region of interest" description="Disordered" evidence="14">
    <location>
        <begin position="523"/>
        <end position="542"/>
    </location>
</feature>
<dbReference type="InterPro" id="IPR017938">
    <property type="entry name" value="Riboflavin_synthase-like_b-brl"/>
</dbReference>
<evidence type="ECO:0000256" key="15">
    <source>
        <dbReference type="SAM" id="Phobius"/>
    </source>
</evidence>
<evidence type="ECO:0000256" key="4">
    <source>
        <dbReference type="ARBA" id="ARBA00022448"/>
    </source>
</evidence>
<dbReference type="Pfam" id="PF01794">
    <property type="entry name" value="Ferric_reduct"/>
    <property type="match status" value="1"/>
</dbReference>
<dbReference type="EMBL" id="KQ947429">
    <property type="protein sequence ID" value="KUJ10324.1"/>
    <property type="molecule type" value="Genomic_DNA"/>
</dbReference>
<evidence type="ECO:0000256" key="2">
    <source>
        <dbReference type="ARBA" id="ARBA00006278"/>
    </source>
</evidence>
<dbReference type="SFLD" id="SFLDG01168">
    <property type="entry name" value="Ferric_reductase_subgroup_(FRE"/>
    <property type="match status" value="1"/>
</dbReference>
<dbReference type="InterPro" id="IPR051410">
    <property type="entry name" value="Ferric/Cupric_Reductase"/>
</dbReference>
<feature type="transmembrane region" description="Helical" evidence="15">
    <location>
        <begin position="142"/>
        <end position="160"/>
    </location>
</feature>
<dbReference type="KEGG" id="psco:LY89DRAFT_787383"/>
<keyword evidence="7" id="KW-0249">Electron transport</keyword>
<reference evidence="17 18" key="1">
    <citation type="submission" date="2015-10" db="EMBL/GenBank/DDBJ databases">
        <title>Full genome of DAOMC 229536 Phialocephala scopiformis, a fungal endophyte of spruce producing the potent anti-insectan compound rugulosin.</title>
        <authorList>
            <consortium name="DOE Joint Genome Institute"/>
            <person name="Walker A.K."/>
            <person name="Frasz S.L."/>
            <person name="Seifert K.A."/>
            <person name="Miller J.D."/>
            <person name="Mondo S.J."/>
            <person name="Labutti K."/>
            <person name="Lipzen A."/>
            <person name="Dockter R."/>
            <person name="Kennedy M."/>
            <person name="Grigoriev I.V."/>
            <person name="Spatafora J.W."/>
        </authorList>
    </citation>
    <scope>NUCLEOTIDE SEQUENCE [LARGE SCALE GENOMIC DNA]</scope>
    <source>
        <strain evidence="17 18">CBS 120377</strain>
    </source>
</reference>
<feature type="transmembrane region" description="Helical" evidence="15">
    <location>
        <begin position="172"/>
        <end position="192"/>
    </location>
</feature>
<keyword evidence="4" id="KW-0813">Transport</keyword>
<protein>
    <recommendedName>
        <fullName evidence="3">ferric-chelate reductase (NADPH)</fullName>
        <ecNumber evidence="3">1.16.1.9</ecNumber>
    </recommendedName>
</protein>
<feature type="transmembrane region" description="Helical" evidence="15">
    <location>
        <begin position="204"/>
        <end position="226"/>
    </location>
</feature>
<evidence type="ECO:0000256" key="3">
    <source>
        <dbReference type="ARBA" id="ARBA00012668"/>
    </source>
</evidence>
<keyword evidence="8 15" id="KW-1133">Transmembrane helix</keyword>
<feature type="region of interest" description="Disordered" evidence="14">
    <location>
        <begin position="489"/>
        <end position="515"/>
    </location>
</feature>
<evidence type="ECO:0000256" key="13">
    <source>
        <dbReference type="ARBA" id="ARBA00048483"/>
    </source>
</evidence>
<dbReference type="OrthoDB" id="3944240at2759"/>
<dbReference type="EC" id="1.16.1.9" evidence="3"/>
<name>A0A132BEP5_MOLSC</name>
<dbReference type="GO" id="GO:0006826">
    <property type="term" value="P:iron ion transport"/>
    <property type="evidence" value="ECO:0007669"/>
    <property type="project" value="TreeGrafter"/>
</dbReference>
<keyword evidence="9" id="KW-0560">Oxidoreductase</keyword>
<proteinExistence type="inferred from homology"/>
<dbReference type="Pfam" id="PF08022">
    <property type="entry name" value="FAD_binding_8"/>
    <property type="match status" value="1"/>
</dbReference>
<dbReference type="AlphaFoldDB" id="A0A132BEP5"/>
<dbReference type="Proteomes" id="UP000070700">
    <property type="component" value="Unassembled WGS sequence"/>
</dbReference>
<dbReference type="InterPro" id="IPR013121">
    <property type="entry name" value="Fe_red_NAD-bd_6"/>
</dbReference>
<keyword evidence="10" id="KW-0406">Ion transport</keyword>
<comment type="similarity">
    <text evidence="2">Belongs to the ferric reductase (FRE) family.</text>
</comment>
<organism evidence="17 18">
    <name type="scientific">Mollisia scopiformis</name>
    <name type="common">Conifer needle endophyte fungus</name>
    <name type="synonym">Phialocephala scopiformis</name>
    <dbReference type="NCBI Taxonomy" id="149040"/>
    <lineage>
        <taxon>Eukaryota</taxon>
        <taxon>Fungi</taxon>
        <taxon>Dikarya</taxon>
        <taxon>Ascomycota</taxon>
        <taxon>Pezizomycotina</taxon>
        <taxon>Leotiomycetes</taxon>
        <taxon>Helotiales</taxon>
        <taxon>Mollisiaceae</taxon>
        <taxon>Mollisia</taxon>
    </lineage>
</organism>